<keyword evidence="1" id="KW-1133">Transmembrane helix</keyword>
<reference evidence="2 3" key="1">
    <citation type="submission" date="2016-07" db="EMBL/GenBank/DDBJ databases">
        <title>Genome and transcriptome analysis of iron-reducing fermentative bacteria Anoxybacter fermentans.</title>
        <authorList>
            <person name="Zeng X."/>
            <person name="Shao Z."/>
        </authorList>
    </citation>
    <scope>NUCLEOTIDE SEQUENCE [LARGE SCALE GENOMIC DNA]</scope>
    <source>
        <strain evidence="2 3">DY22613</strain>
    </source>
</reference>
<feature type="transmembrane region" description="Helical" evidence="1">
    <location>
        <begin position="24"/>
        <end position="45"/>
    </location>
</feature>
<keyword evidence="3" id="KW-1185">Reference proteome</keyword>
<keyword evidence="1" id="KW-0472">Membrane</keyword>
<dbReference type="EMBL" id="CP016379">
    <property type="protein sequence ID" value="AZR73545.1"/>
    <property type="molecule type" value="Genomic_DNA"/>
</dbReference>
<evidence type="ECO:0000313" key="2">
    <source>
        <dbReference type="EMBL" id="AZR73545.1"/>
    </source>
</evidence>
<evidence type="ECO:0000256" key="1">
    <source>
        <dbReference type="SAM" id="Phobius"/>
    </source>
</evidence>
<organism evidence="2 3">
    <name type="scientific">Anoxybacter fermentans</name>
    <dbReference type="NCBI Taxonomy" id="1323375"/>
    <lineage>
        <taxon>Bacteria</taxon>
        <taxon>Bacillati</taxon>
        <taxon>Bacillota</taxon>
        <taxon>Clostridia</taxon>
        <taxon>Halanaerobiales</taxon>
        <taxon>Anoxybacter</taxon>
    </lineage>
</organism>
<dbReference type="InterPro" id="IPR014195">
    <property type="entry name" value="Spore_III_AG"/>
</dbReference>
<dbReference type="Proteomes" id="UP000267250">
    <property type="component" value="Chromosome"/>
</dbReference>
<dbReference type="AlphaFoldDB" id="A0A3Q9HQL4"/>
<proteinExistence type="predicted"/>
<accession>A0A3Q9HQL4</accession>
<gene>
    <name evidence="2" type="ORF">BBF96_09190</name>
</gene>
<sequence>MLQKLWDFLFNPNEKNGKNKRQNALMYISLLAMAGILLMLVSNMMKPSQSFLPVSGNQKKEIVQVFSDEINSNSYEERLEERLKKVLSLIEGVGKVEVDITIEQGPEYIYGFNTSISNSETEERDNSGGIRIIKDRSESQDIVIIRDKNGEEKPVVRTEKSPIIKGVLVVAEGASNPKVNAELTRAVNTVLGIPLHKICVLPYKR</sequence>
<dbReference type="NCBIfam" id="TIGR02830">
    <property type="entry name" value="spore_III_AG"/>
    <property type="match status" value="1"/>
</dbReference>
<evidence type="ECO:0000313" key="3">
    <source>
        <dbReference type="Proteomes" id="UP000267250"/>
    </source>
</evidence>
<dbReference type="KEGG" id="aft:BBF96_09190"/>
<protein>
    <submittedName>
        <fullName evidence="2">Stage III sporulation protein AG</fullName>
    </submittedName>
</protein>
<keyword evidence="1" id="KW-0812">Transmembrane</keyword>
<dbReference type="RefSeq" id="WP_164730985.1">
    <property type="nucleotide sequence ID" value="NZ_CP016379.1"/>
</dbReference>
<name>A0A3Q9HQL4_9FIRM</name>